<evidence type="ECO:0000256" key="1">
    <source>
        <dbReference type="ARBA" id="ARBA00022679"/>
    </source>
</evidence>
<comment type="caution">
    <text evidence="3">The sequence shown here is derived from an EMBL/GenBank/DDBJ whole genome shotgun (WGS) entry which is preliminary data.</text>
</comment>
<dbReference type="InterPro" id="IPR041698">
    <property type="entry name" value="Methyltransf_25"/>
</dbReference>
<gene>
    <name evidence="3" type="ORF">A2589_02215</name>
</gene>
<name>A0A1G2QGA1_9BACT</name>
<evidence type="ECO:0000259" key="2">
    <source>
        <dbReference type="Pfam" id="PF13649"/>
    </source>
</evidence>
<evidence type="ECO:0000313" key="3">
    <source>
        <dbReference type="EMBL" id="OHA59650.1"/>
    </source>
</evidence>
<dbReference type="PANTHER" id="PTHR43861">
    <property type="entry name" value="TRANS-ACONITATE 2-METHYLTRANSFERASE-RELATED"/>
    <property type="match status" value="1"/>
</dbReference>
<dbReference type="EMBL" id="MHTK01000006">
    <property type="protein sequence ID" value="OHA59650.1"/>
    <property type="molecule type" value="Genomic_DNA"/>
</dbReference>
<dbReference type="InterPro" id="IPR029063">
    <property type="entry name" value="SAM-dependent_MTases_sf"/>
</dbReference>
<protein>
    <recommendedName>
        <fullName evidence="2">Methyltransferase domain-containing protein</fullName>
    </recommendedName>
</protein>
<organism evidence="3 4">
    <name type="scientific">Candidatus Vogelbacteria bacterium RIFOXYD1_FULL_46_19</name>
    <dbReference type="NCBI Taxonomy" id="1802439"/>
    <lineage>
        <taxon>Bacteria</taxon>
        <taxon>Candidatus Vogeliibacteriota</taxon>
    </lineage>
</organism>
<dbReference type="GO" id="GO:0016740">
    <property type="term" value="F:transferase activity"/>
    <property type="evidence" value="ECO:0007669"/>
    <property type="project" value="UniProtKB-KW"/>
</dbReference>
<dbReference type="AlphaFoldDB" id="A0A1G2QGA1"/>
<sequence>MIKDYIKKQVYKHPTLVRMIINLLARCHNYCHHKIAELASILEGGFHPKHRITQYHKFFVDQVESDDSVLDVGCGIGLLSYKVAQKAKKVVGIDFSEKNINYARNHYQHSNLEFVLGDVTTYKFPGQFDKIILSNVLEHIDDRVNLLKVLRRISNTILFRVPMEDRDWLTVYKKECGLEYRLDITHRLEYRLETIEEELAAAGWKIDKHRVVWGEFWAILVKSDDQ</sequence>
<dbReference type="Pfam" id="PF13649">
    <property type="entry name" value="Methyltransf_25"/>
    <property type="match status" value="1"/>
</dbReference>
<keyword evidence="1" id="KW-0808">Transferase</keyword>
<dbReference type="Gene3D" id="3.40.50.150">
    <property type="entry name" value="Vaccinia Virus protein VP39"/>
    <property type="match status" value="1"/>
</dbReference>
<dbReference type="CDD" id="cd02440">
    <property type="entry name" value="AdoMet_MTases"/>
    <property type="match status" value="1"/>
</dbReference>
<evidence type="ECO:0000313" key="4">
    <source>
        <dbReference type="Proteomes" id="UP000177838"/>
    </source>
</evidence>
<accession>A0A1G2QGA1</accession>
<feature type="domain" description="Methyltransferase" evidence="2">
    <location>
        <begin position="69"/>
        <end position="153"/>
    </location>
</feature>
<dbReference type="Proteomes" id="UP000177838">
    <property type="component" value="Unassembled WGS sequence"/>
</dbReference>
<reference evidence="3 4" key="1">
    <citation type="journal article" date="2016" name="Nat. Commun.">
        <title>Thousands of microbial genomes shed light on interconnected biogeochemical processes in an aquifer system.</title>
        <authorList>
            <person name="Anantharaman K."/>
            <person name="Brown C.T."/>
            <person name="Hug L.A."/>
            <person name="Sharon I."/>
            <person name="Castelle C.J."/>
            <person name="Probst A.J."/>
            <person name="Thomas B.C."/>
            <person name="Singh A."/>
            <person name="Wilkins M.J."/>
            <person name="Karaoz U."/>
            <person name="Brodie E.L."/>
            <person name="Williams K.H."/>
            <person name="Hubbard S.S."/>
            <person name="Banfield J.F."/>
        </authorList>
    </citation>
    <scope>NUCLEOTIDE SEQUENCE [LARGE SCALE GENOMIC DNA]</scope>
</reference>
<proteinExistence type="predicted"/>
<dbReference type="SUPFAM" id="SSF53335">
    <property type="entry name" value="S-adenosyl-L-methionine-dependent methyltransferases"/>
    <property type="match status" value="1"/>
</dbReference>
<dbReference type="STRING" id="1802439.A2589_02215"/>